<protein>
    <submittedName>
        <fullName evidence="1">3723_t:CDS:1</fullName>
    </submittedName>
</protein>
<proteinExistence type="predicted"/>
<organism evidence="1 2">
    <name type="scientific">Racocetra persica</name>
    <dbReference type="NCBI Taxonomy" id="160502"/>
    <lineage>
        <taxon>Eukaryota</taxon>
        <taxon>Fungi</taxon>
        <taxon>Fungi incertae sedis</taxon>
        <taxon>Mucoromycota</taxon>
        <taxon>Glomeromycotina</taxon>
        <taxon>Glomeromycetes</taxon>
        <taxon>Diversisporales</taxon>
        <taxon>Gigasporaceae</taxon>
        <taxon>Racocetra</taxon>
    </lineage>
</organism>
<keyword evidence="2" id="KW-1185">Reference proteome</keyword>
<reference evidence="1" key="1">
    <citation type="submission" date="2021-06" db="EMBL/GenBank/DDBJ databases">
        <authorList>
            <person name="Kallberg Y."/>
            <person name="Tangrot J."/>
            <person name="Rosling A."/>
        </authorList>
    </citation>
    <scope>NUCLEOTIDE SEQUENCE</scope>
    <source>
        <strain evidence="1">MA461A</strain>
    </source>
</reference>
<dbReference type="EMBL" id="CAJVQC010004732">
    <property type="protein sequence ID" value="CAG8544389.1"/>
    <property type="molecule type" value="Genomic_DNA"/>
</dbReference>
<name>A0ACA9LSU2_9GLOM</name>
<evidence type="ECO:0000313" key="2">
    <source>
        <dbReference type="Proteomes" id="UP000789920"/>
    </source>
</evidence>
<comment type="caution">
    <text evidence="1">The sequence shown here is derived from an EMBL/GenBank/DDBJ whole genome shotgun (WGS) entry which is preliminary data.</text>
</comment>
<evidence type="ECO:0000313" key="1">
    <source>
        <dbReference type="EMBL" id="CAG8544389.1"/>
    </source>
</evidence>
<accession>A0ACA9LSU2</accession>
<dbReference type="Proteomes" id="UP000789920">
    <property type="component" value="Unassembled WGS sequence"/>
</dbReference>
<sequence>MNFTSLFKEITGEDFGVISCEELSRFESTTWLSLFMNGVEGDSLSIFRKCLDICNRSPEDFSEIRSCLNKRKMDLLLSCFLAAAFPSDISQSAECSSKQTIVGLHQDQKKQMQIKLTRQQMTGLSQQHNFGSTATFIQDQTKNDALESTSTYNIQTTVDNSDMIKCVGKNSVTNLNRDMYNLSSISGSIVIDDDLNNVKLKNKNVDSLNPISEKRNNNLMTTDVSGIHEDRDDRVIVWKRPLDRAQTNSPEDKSANQNSYAINLYTSTKSTSKTLETYKEKQKTAGQQPIIDDSFIDGAEYCTNISIMIPNYNDRRMPNVSEDYAKENLYPNLQKFMELVRCGDILIQFYAALEAEKILPRNADVELFRPIVQYCVSDLILGMLAKSLNLQDKFTLLIDENESKHANYVRAFVGGYYMIAGHNEAHMLIKQLLLNLLKKSTSEISRFTTGEKLNLTEIYECFKFDVYTLSDEHATLTGTAPELFFRWTLAHYRSIPQYYCTKVNGINHAKVHIGNGVYTEDVDSDWNTAVGNAFRNAYQKSGLPSFKHANRDKKLPYRIESTVTRTTSNNSHKNI</sequence>
<gene>
    <name evidence="1" type="ORF">RPERSI_LOCUS3689</name>
</gene>